<dbReference type="PROSITE" id="PS51186">
    <property type="entry name" value="GNAT"/>
    <property type="match status" value="1"/>
</dbReference>
<evidence type="ECO:0000259" key="3">
    <source>
        <dbReference type="PROSITE" id="PS51186"/>
    </source>
</evidence>
<reference evidence="4 5" key="1">
    <citation type="submission" date="2018-07" db="EMBL/GenBank/DDBJ databases">
        <title>Genomic Encyclopedia of Type Strains, Phase IV (KMG-IV): sequencing the most valuable type-strain genomes for metagenomic binning, comparative biology and taxonomic classification.</title>
        <authorList>
            <person name="Goeker M."/>
        </authorList>
    </citation>
    <scope>NUCLEOTIDE SEQUENCE [LARGE SCALE GENOMIC DNA]</scope>
    <source>
        <strain evidence="4 5">DSM 25528</strain>
    </source>
</reference>
<organism evidence="4 5">
    <name type="scientific">Ciceribacter lividus</name>
    <dbReference type="NCBI Taxonomy" id="1197950"/>
    <lineage>
        <taxon>Bacteria</taxon>
        <taxon>Pseudomonadati</taxon>
        <taxon>Pseudomonadota</taxon>
        <taxon>Alphaproteobacteria</taxon>
        <taxon>Hyphomicrobiales</taxon>
        <taxon>Rhizobiaceae</taxon>
        <taxon>Ciceribacter</taxon>
    </lineage>
</organism>
<dbReference type="EMBL" id="QPIX01000002">
    <property type="protein sequence ID" value="RCW27652.1"/>
    <property type="molecule type" value="Genomic_DNA"/>
</dbReference>
<evidence type="ECO:0000313" key="4">
    <source>
        <dbReference type="EMBL" id="RCW27652.1"/>
    </source>
</evidence>
<gene>
    <name evidence="4" type="ORF">DFR48_102136</name>
</gene>
<dbReference type="Pfam" id="PF00583">
    <property type="entry name" value="Acetyltransf_1"/>
    <property type="match status" value="1"/>
</dbReference>
<dbReference type="PANTHER" id="PTHR10545:SF29">
    <property type="entry name" value="GH14572P-RELATED"/>
    <property type="match status" value="1"/>
</dbReference>
<dbReference type="Proteomes" id="UP000252582">
    <property type="component" value="Unassembled WGS sequence"/>
</dbReference>
<dbReference type="AlphaFoldDB" id="A0A6I7HSD1"/>
<dbReference type="PANTHER" id="PTHR10545">
    <property type="entry name" value="DIAMINE N-ACETYLTRANSFERASE"/>
    <property type="match status" value="1"/>
</dbReference>
<evidence type="ECO:0000256" key="1">
    <source>
        <dbReference type="ARBA" id="ARBA00022679"/>
    </source>
</evidence>
<dbReference type="CDD" id="cd04301">
    <property type="entry name" value="NAT_SF"/>
    <property type="match status" value="1"/>
</dbReference>
<feature type="domain" description="N-acetyltransferase" evidence="3">
    <location>
        <begin position="2"/>
        <end position="146"/>
    </location>
</feature>
<dbReference type="Gene3D" id="3.40.630.30">
    <property type="match status" value="1"/>
</dbReference>
<sequence length="146" mass="16641">MLVVGEAASQHADDLLELIREHAAYERTTAGITREELLRLLTERHIPVRLFVAQSDRLQGYAALTFDHSLWRARRFAHLDCLFVRASGRGKGTGARLFAHVVDEARASGADRLEWQTPDWNRDAIRFYEREGGVWHAKARFSLAIS</sequence>
<evidence type="ECO:0000256" key="2">
    <source>
        <dbReference type="ARBA" id="ARBA00023315"/>
    </source>
</evidence>
<dbReference type="InterPro" id="IPR016181">
    <property type="entry name" value="Acyl_CoA_acyltransferase"/>
</dbReference>
<keyword evidence="2" id="KW-0012">Acyltransferase</keyword>
<dbReference type="SUPFAM" id="SSF55729">
    <property type="entry name" value="Acyl-CoA N-acyltransferases (Nat)"/>
    <property type="match status" value="1"/>
</dbReference>
<accession>A0A6I7HSD1</accession>
<dbReference type="GO" id="GO:0008080">
    <property type="term" value="F:N-acetyltransferase activity"/>
    <property type="evidence" value="ECO:0007669"/>
    <property type="project" value="UniProtKB-ARBA"/>
</dbReference>
<name>A0A6I7HSD1_9HYPH</name>
<protein>
    <submittedName>
        <fullName evidence="4">Acetyltransferase (GNAT) family protein</fullName>
    </submittedName>
</protein>
<keyword evidence="1 4" id="KW-0808">Transferase</keyword>
<keyword evidence="5" id="KW-1185">Reference proteome</keyword>
<dbReference type="RefSeq" id="WP_114361972.1">
    <property type="nucleotide sequence ID" value="NZ_QPIX01000002.1"/>
</dbReference>
<proteinExistence type="predicted"/>
<dbReference type="InterPro" id="IPR051016">
    <property type="entry name" value="Diverse_Substrate_AcTransf"/>
</dbReference>
<dbReference type="InterPro" id="IPR000182">
    <property type="entry name" value="GNAT_dom"/>
</dbReference>
<evidence type="ECO:0000313" key="5">
    <source>
        <dbReference type="Proteomes" id="UP000252582"/>
    </source>
</evidence>
<comment type="caution">
    <text evidence="4">The sequence shown here is derived from an EMBL/GenBank/DDBJ whole genome shotgun (WGS) entry which is preliminary data.</text>
</comment>